<proteinExistence type="predicted"/>
<sequence length="680" mass="73552">MVDVAPGHIALLLYLVLCWNMAWAAKSSTQKGVHTQIPTQSTASFVSASTGLAPLPTDVPVVVADPKPYKLNDSMIVRSDLNMNASDGLFYTFNTTANTPIYISLSVCSGPSIPAYNTSNSTLLNHLGRNAAEARQSTLVSMYVSDKWNVPRPGPDSGISSSMTGFAQGGWTDVQLKKGSKDGVWIGVYPPADPRGIDGTYRIQLSASTKAQMENVDNRPMLFYDDSDVHSALLTSFNYTSPAPNISLIVLPTDGEYSLSSITYFNSSFCAVFDTWNKLQDSINALQINSSETSRNTIQVVTRGDEYRRKKGNKSMSSSPEPSLNDTAGLRPPGSNARRGVADPVPMSDLLARGVNVTKRDNDDGGDDADNVPGPQVRKQFLVKTLDPGRNYTAYLVSSQNSSGILSRTLYPSVKFVTKTNRNCRLLYNVPFCPELAYSIPFNPENSIEDAMKVLGEMISANYGNFSATLGTFPCDSDEFGMYSSVTTCADCLRAYQSWLCAVAIPRCTDMIDPAESAASQDGTDLEGLPMPSNTQLHPYVVNRIGKNSSRQSYIDELLSPGDYGELLPCLSTCEMVTRSCPPLLKWKCPKWTVTAERDYGTFADAGTDGLGEDLNGGAGPEGLRYGGAPSRYVAYDAFGHVYCNAMDVDRLLRQASSAARPAPAGALLVAALVAWSMTW</sequence>
<dbReference type="RefSeq" id="XP_060122028.1">
    <property type="nucleotide sequence ID" value="XM_060266045.1"/>
</dbReference>
<evidence type="ECO:0000313" key="4">
    <source>
        <dbReference type="Proteomes" id="UP001217754"/>
    </source>
</evidence>
<dbReference type="PANTHER" id="PTHR39142">
    <property type="entry name" value="MID1P"/>
    <property type="match status" value="1"/>
</dbReference>
<dbReference type="GeneID" id="85225752"/>
<dbReference type="GO" id="GO:0098703">
    <property type="term" value="P:calcium ion import across plasma membrane"/>
    <property type="evidence" value="ECO:0007669"/>
    <property type="project" value="InterPro"/>
</dbReference>
<feature type="chain" id="PRO_5041970677" evidence="2">
    <location>
        <begin position="25"/>
        <end position="680"/>
    </location>
</feature>
<feature type="signal peptide" evidence="2">
    <location>
        <begin position="1"/>
        <end position="24"/>
    </location>
</feature>
<protein>
    <submittedName>
        <fullName evidence="3">Stretch-activated cation channel mid1</fullName>
    </submittedName>
</protein>
<evidence type="ECO:0000256" key="1">
    <source>
        <dbReference type="SAM" id="MobiDB-lite"/>
    </source>
</evidence>
<dbReference type="AlphaFoldDB" id="A0AAF0F3F8"/>
<dbReference type="GO" id="GO:0005262">
    <property type="term" value="F:calcium channel activity"/>
    <property type="evidence" value="ECO:0007669"/>
    <property type="project" value="InterPro"/>
</dbReference>
<organism evidence="3 4">
    <name type="scientific">Malassezia japonica</name>
    <dbReference type="NCBI Taxonomy" id="223818"/>
    <lineage>
        <taxon>Eukaryota</taxon>
        <taxon>Fungi</taxon>
        <taxon>Dikarya</taxon>
        <taxon>Basidiomycota</taxon>
        <taxon>Ustilaginomycotina</taxon>
        <taxon>Malasseziomycetes</taxon>
        <taxon>Malasseziales</taxon>
        <taxon>Malasseziaceae</taxon>
        <taxon>Malassezia</taxon>
    </lineage>
</organism>
<keyword evidence="4" id="KW-1185">Reference proteome</keyword>
<evidence type="ECO:0000256" key="2">
    <source>
        <dbReference type="SAM" id="SignalP"/>
    </source>
</evidence>
<gene>
    <name evidence="3" type="primary">MID1</name>
    <name evidence="3" type="ORF">MJAP1_002103</name>
</gene>
<dbReference type="EMBL" id="CP119960">
    <property type="protein sequence ID" value="WFD39131.1"/>
    <property type="molecule type" value="Genomic_DNA"/>
</dbReference>
<accession>A0AAF0F3F8</accession>
<reference evidence="3" key="1">
    <citation type="submission" date="2023-03" db="EMBL/GenBank/DDBJ databases">
        <title>Mating type loci evolution in Malassezia.</title>
        <authorList>
            <person name="Coelho M.A."/>
        </authorList>
    </citation>
    <scope>NUCLEOTIDE SEQUENCE</scope>
    <source>
        <strain evidence="3">CBS 9431</strain>
    </source>
</reference>
<evidence type="ECO:0000313" key="3">
    <source>
        <dbReference type="EMBL" id="WFD39131.1"/>
    </source>
</evidence>
<name>A0AAF0F3F8_9BASI</name>
<dbReference type="Pfam" id="PF12929">
    <property type="entry name" value="Mid1"/>
    <property type="match status" value="2"/>
</dbReference>
<feature type="region of interest" description="Disordered" evidence="1">
    <location>
        <begin position="357"/>
        <end position="376"/>
    </location>
</feature>
<feature type="compositionally biased region" description="Polar residues" evidence="1">
    <location>
        <begin position="314"/>
        <end position="326"/>
    </location>
</feature>
<dbReference type="Proteomes" id="UP001217754">
    <property type="component" value="Chromosome 3"/>
</dbReference>
<dbReference type="InterPro" id="IPR024338">
    <property type="entry name" value="MID1/Yam8"/>
</dbReference>
<feature type="region of interest" description="Disordered" evidence="1">
    <location>
        <begin position="302"/>
        <end position="345"/>
    </location>
</feature>
<keyword evidence="2" id="KW-0732">Signal</keyword>
<dbReference type="PANTHER" id="PTHR39142:SF1">
    <property type="entry name" value="AEL197CP"/>
    <property type="match status" value="1"/>
</dbReference>